<reference evidence="1" key="1">
    <citation type="submission" date="2021-02" db="EMBL/GenBank/DDBJ databases">
        <authorList>
            <person name="Nowell W R."/>
        </authorList>
    </citation>
    <scope>NUCLEOTIDE SEQUENCE</scope>
</reference>
<accession>A0A8S3KPU5</accession>
<comment type="caution">
    <text evidence="1">The sequence shown here is derived from an EMBL/GenBank/DDBJ whole genome shotgun (WGS) entry which is preliminary data.</text>
</comment>
<proteinExistence type="predicted"/>
<evidence type="ECO:0000313" key="1">
    <source>
        <dbReference type="EMBL" id="CAF5229704.1"/>
    </source>
</evidence>
<sequence>MKLSSLQRVNKRRRDGENLILNQQNGNIHRSKTKQLKIEDDSHVVIKDLLNDIIDRIVSTQPDTHNTMKILLHTSIQPVKQAIPFSVLPNRQRKMSHVEKTKAE</sequence>
<organism evidence="1 2">
    <name type="scientific">Rotaria magnacalcarata</name>
    <dbReference type="NCBI Taxonomy" id="392030"/>
    <lineage>
        <taxon>Eukaryota</taxon>
        <taxon>Metazoa</taxon>
        <taxon>Spiralia</taxon>
        <taxon>Gnathifera</taxon>
        <taxon>Rotifera</taxon>
        <taxon>Eurotatoria</taxon>
        <taxon>Bdelloidea</taxon>
        <taxon>Philodinida</taxon>
        <taxon>Philodinidae</taxon>
        <taxon>Rotaria</taxon>
    </lineage>
</organism>
<gene>
    <name evidence="1" type="ORF">SMN809_LOCUS86624</name>
</gene>
<dbReference type="AlphaFoldDB" id="A0A8S3KPU5"/>
<name>A0A8S3KPU5_9BILA</name>
<evidence type="ECO:0000313" key="2">
    <source>
        <dbReference type="Proteomes" id="UP000676336"/>
    </source>
</evidence>
<dbReference type="EMBL" id="CAJOBI010371986">
    <property type="protein sequence ID" value="CAF5229704.1"/>
    <property type="molecule type" value="Genomic_DNA"/>
</dbReference>
<feature type="non-terminal residue" evidence="1">
    <location>
        <position position="1"/>
    </location>
</feature>
<dbReference type="Proteomes" id="UP000676336">
    <property type="component" value="Unassembled WGS sequence"/>
</dbReference>
<protein>
    <submittedName>
        <fullName evidence="1">Uncharacterized protein</fullName>
    </submittedName>
</protein>